<protein>
    <submittedName>
        <fullName evidence="4">Nonribosomal peptide synthetase</fullName>
    </submittedName>
</protein>
<evidence type="ECO:0000256" key="1">
    <source>
        <dbReference type="ARBA" id="ARBA00022450"/>
    </source>
</evidence>
<feature type="domain" description="Thioester reductase (TE)" evidence="3">
    <location>
        <begin position="377"/>
        <end position="481"/>
    </location>
</feature>
<evidence type="ECO:0000256" key="2">
    <source>
        <dbReference type="ARBA" id="ARBA00022553"/>
    </source>
</evidence>
<keyword evidence="2" id="KW-0597">Phosphoprotein</keyword>
<dbReference type="PANTHER" id="PTHR44845:SF4">
    <property type="entry name" value="NONRIBOSOMAL PEPTIDE SYNTHASE INPA"/>
    <property type="match status" value="1"/>
</dbReference>
<dbReference type="Proteomes" id="UP000536711">
    <property type="component" value="Unassembled WGS sequence"/>
</dbReference>
<evidence type="ECO:0000259" key="3">
    <source>
        <dbReference type="Pfam" id="PF07993"/>
    </source>
</evidence>
<accession>A0A8H4NDJ6</accession>
<name>A0A8H4NDJ6_9HYPO</name>
<dbReference type="InterPro" id="IPR036736">
    <property type="entry name" value="ACP-like_sf"/>
</dbReference>
<dbReference type="PANTHER" id="PTHR44845">
    <property type="entry name" value="CARRIER DOMAIN-CONTAINING PROTEIN"/>
    <property type="match status" value="1"/>
</dbReference>
<keyword evidence="5" id="KW-1185">Reference proteome</keyword>
<dbReference type="SUPFAM" id="SSF51735">
    <property type="entry name" value="NAD(P)-binding Rossmann-fold domains"/>
    <property type="match status" value="1"/>
</dbReference>
<dbReference type="Gene3D" id="3.40.50.12780">
    <property type="entry name" value="N-terminal domain of ligase-like"/>
    <property type="match status" value="1"/>
</dbReference>
<dbReference type="EMBL" id="JAADJF010000624">
    <property type="protein sequence ID" value="KAF4415037.1"/>
    <property type="molecule type" value="Genomic_DNA"/>
</dbReference>
<keyword evidence="1" id="KW-0596">Phosphopantetheine</keyword>
<dbReference type="Pfam" id="PF07993">
    <property type="entry name" value="NAD_binding_4"/>
    <property type="match status" value="2"/>
</dbReference>
<dbReference type="AlphaFoldDB" id="A0A8H4NDJ6"/>
<feature type="domain" description="Thioester reductase (TE)" evidence="3">
    <location>
        <begin position="503"/>
        <end position="585"/>
    </location>
</feature>
<dbReference type="InterPro" id="IPR013120">
    <property type="entry name" value="FAR_NAD-bd"/>
</dbReference>
<gene>
    <name evidence="4" type="ORF">FACUT_13740</name>
</gene>
<dbReference type="Gene3D" id="3.40.50.720">
    <property type="entry name" value="NAD(P)-binding Rossmann-like Domain"/>
    <property type="match status" value="1"/>
</dbReference>
<organism evidence="4 5">
    <name type="scientific">Fusarium acutatum</name>
    <dbReference type="NCBI Taxonomy" id="78861"/>
    <lineage>
        <taxon>Eukaryota</taxon>
        <taxon>Fungi</taxon>
        <taxon>Dikarya</taxon>
        <taxon>Ascomycota</taxon>
        <taxon>Pezizomycotina</taxon>
        <taxon>Sordariomycetes</taxon>
        <taxon>Hypocreomycetidae</taxon>
        <taxon>Hypocreales</taxon>
        <taxon>Nectriaceae</taxon>
        <taxon>Fusarium</taxon>
        <taxon>Fusarium fujikuroi species complex</taxon>
    </lineage>
</organism>
<sequence length="635" mass="69984">MMRYQHWRLLSWLERGLCSPTSAHGQLRPADENRSASNLGMPAGGVCWIVDSNDPDKLLPIGEVGEILIEGPTVGRGYLGNSQATKSAFIQPPVWLHRILQDPDHSSRLYRTGDLGRYNYDGSLDFVSRIGSQVKVLGRRVELGEIEHHITNHPSVRQFAVLELHNNQCVASGDGSESNDLVLCNGGSHEIESFLRTKVTDYMVPTFWFTIGHFPRLPSAKLDRNKVADLIAHLRLIGDASYGDVSVNDAIGRQIAREVATMRLSQGQVLDPSICFQHTPLRKAGMDSIKAISLRKTLQRLWGVNIPVSCFMDQTVRPTMIANHVRSAQEQRQGEYIPAELNLKSALDGLKRSVDVNITTAPSRSGLSSGSKLSTLLTGGAGYLGQEILKRLLTTGQRVIVLVRACSISEGRKRFQTLPWWCADFEDLLEVWIVDLSLSNLGIDPKLMERLAGHVQAVIHNGARVHWTESASDLWSINVVSNALFYVSGGSAIGQSVDGWLANARDGYSKTKLLAQALVEHCAIRNADLQLGLSISIFKPGFIIGGPEKGVANSSDYLWRYIASVVELGVYDQSTTRARVAVSTLPLVGEIIIRHTVTASNRKHVEIIHDGLQERDIWEVLGSLGYPLRPSVSFD</sequence>
<dbReference type="InterPro" id="IPR042099">
    <property type="entry name" value="ANL_N_sf"/>
</dbReference>
<dbReference type="Gene3D" id="3.30.300.30">
    <property type="match status" value="1"/>
</dbReference>
<dbReference type="InterPro" id="IPR045851">
    <property type="entry name" value="AMP-bd_C_sf"/>
</dbReference>
<dbReference type="SUPFAM" id="SSF56801">
    <property type="entry name" value="Acetyl-CoA synthetase-like"/>
    <property type="match status" value="1"/>
</dbReference>
<proteinExistence type="predicted"/>
<dbReference type="Gene3D" id="1.10.1200.10">
    <property type="entry name" value="ACP-like"/>
    <property type="match status" value="1"/>
</dbReference>
<evidence type="ECO:0000313" key="4">
    <source>
        <dbReference type="EMBL" id="KAF4415037.1"/>
    </source>
</evidence>
<dbReference type="SUPFAM" id="SSF47336">
    <property type="entry name" value="ACP-like"/>
    <property type="match status" value="1"/>
</dbReference>
<evidence type="ECO:0000313" key="5">
    <source>
        <dbReference type="Proteomes" id="UP000536711"/>
    </source>
</evidence>
<dbReference type="OrthoDB" id="416786at2759"/>
<reference evidence="4 5" key="1">
    <citation type="submission" date="2020-01" db="EMBL/GenBank/DDBJ databases">
        <title>Identification and distribution of gene clusters putatively required for synthesis of sphingolipid metabolism inhibitors in phylogenetically diverse species of the filamentous fungus Fusarium.</title>
        <authorList>
            <person name="Kim H.-S."/>
            <person name="Busman M."/>
            <person name="Brown D.W."/>
            <person name="Divon H."/>
            <person name="Uhlig S."/>
            <person name="Proctor R.H."/>
        </authorList>
    </citation>
    <scope>NUCLEOTIDE SEQUENCE [LARGE SCALE GENOMIC DNA]</scope>
    <source>
        <strain evidence="4 5">NRRL 13308</strain>
    </source>
</reference>
<dbReference type="InterPro" id="IPR036291">
    <property type="entry name" value="NAD(P)-bd_dom_sf"/>
</dbReference>
<comment type="caution">
    <text evidence="4">The sequence shown here is derived from an EMBL/GenBank/DDBJ whole genome shotgun (WGS) entry which is preliminary data.</text>
</comment>